<dbReference type="EMBL" id="CAAJGR010000113">
    <property type="protein sequence ID" value="VHO04789.1"/>
    <property type="molecule type" value="Genomic_DNA"/>
</dbReference>
<organism evidence="2">
    <name type="scientific">Rheinheimera sp. BAL341</name>
    <dbReference type="NCBI Taxonomy" id="1708203"/>
    <lineage>
        <taxon>Bacteria</taxon>
        <taxon>Pseudomonadati</taxon>
        <taxon>Pseudomonadota</taxon>
        <taxon>Gammaproteobacteria</taxon>
        <taxon>Chromatiales</taxon>
        <taxon>Chromatiaceae</taxon>
        <taxon>Rheinheimera</taxon>
    </lineage>
</organism>
<evidence type="ECO:0000313" key="2">
    <source>
        <dbReference type="EMBL" id="VHO04789.1"/>
    </source>
</evidence>
<evidence type="ECO:0000256" key="1">
    <source>
        <dbReference type="SAM" id="SignalP"/>
    </source>
</evidence>
<dbReference type="AlphaFoldDB" id="A0A486XR82"/>
<dbReference type="SUPFAM" id="SSF53474">
    <property type="entry name" value="alpha/beta-Hydrolases"/>
    <property type="match status" value="1"/>
</dbReference>
<sequence length="261" mass="28752">MRSVQSLLIAFSSGLLLLVSTVSAASMTLQQSFVADLNREIAAVEQQQLEAGGETFLLLSLERMTSYNKGTAILVPDWSEHAASPKHINNLRRQLTDYGWNTLAIMPPPAVVDHSNADAVQQFTELLKARMQTTLQLADKNAGVVIVIAQGSSAAALNTLYAAAQLPQPAALILLGAYFPDETLNRAFAQALATHQVPTLDISHTQDNRYATQQLQLRRKLVDKQLKAVYRQRYLVGSGYNNDIQQWVMQEIYGWLSSVGL</sequence>
<evidence type="ECO:0008006" key="3">
    <source>
        <dbReference type="Google" id="ProtNLM"/>
    </source>
</evidence>
<accession>A0A486XR82</accession>
<name>A0A486XR82_9GAMM</name>
<dbReference type="InterPro" id="IPR029058">
    <property type="entry name" value="AB_hydrolase_fold"/>
</dbReference>
<keyword evidence="1" id="KW-0732">Signal</keyword>
<dbReference type="Pfam" id="PF12048">
    <property type="entry name" value="DUF3530"/>
    <property type="match status" value="2"/>
</dbReference>
<gene>
    <name evidence="2" type="ORF">BAL341_2057</name>
</gene>
<proteinExistence type="predicted"/>
<protein>
    <recommendedName>
        <fullName evidence="3">DUF3530 family protein</fullName>
    </recommendedName>
</protein>
<dbReference type="InterPro" id="IPR022529">
    <property type="entry name" value="DUF3530"/>
</dbReference>
<feature type="chain" id="PRO_5019857210" description="DUF3530 family protein" evidence="1">
    <location>
        <begin position="25"/>
        <end position="261"/>
    </location>
</feature>
<dbReference type="Gene3D" id="3.40.50.1820">
    <property type="entry name" value="alpha/beta hydrolase"/>
    <property type="match status" value="1"/>
</dbReference>
<feature type="signal peptide" evidence="1">
    <location>
        <begin position="1"/>
        <end position="24"/>
    </location>
</feature>
<reference evidence="2" key="1">
    <citation type="submission" date="2019-04" db="EMBL/GenBank/DDBJ databases">
        <authorList>
            <person name="Brambilla D."/>
        </authorList>
    </citation>
    <scope>NUCLEOTIDE SEQUENCE</scope>
    <source>
        <strain evidence="2">BAL1</strain>
    </source>
</reference>